<dbReference type="InterPro" id="IPR001029">
    <property type="entry name" value="Flagellin_N"/>
</dbReference>
<gene>
    <name evidence="7" type="ORF">CP97_04610</name>
</gene>
<dbReference type="PATRIC" id="fig|1648404.4.peg.966"/>
<dbReference type="OrthoDB" id="7389561at2"/>
<dbReference type="STRING" id="1648404.CP97_04610"/>
<dbReference type="GO" id="GO:0009288">
    <property type="term" value="C:bacterial-type flagellum"/>
    <property type="evidence" value="ECO:0007669"/>
    <property type="project" value="UniProtKB-SubCell"/>
</dbReference>
<evidence type="ECO:0000259" key="6">
    <source>
        <dbReference type="Pfam" id="PF00669"/>
    </source>
</evidence>
<dbReference type="AlphaFoldDB" id="A0A0H4VED3"/>
<dbReference type="EMBL" id="CP011310">
    <property type="protein sequence ID" value="AKQ41464.1"/>
    <property type="molecule type" value="Genomic_DNA"/>
</dbReference>
<dbReference type="Gene3D" id="1.20.1330.10">
    <property type="entry name" value="f41 fragment of flagellin, N-terminal domain"/>
    <property type="match status" value="1"/>
</dbReference>
<feature type="domain" description="Flagellin N-terminal" evidence="6">
    <location>
        <begin position="11"/>
        <end position="141"/>
    </location>
</feature>
<evidence type="ECO:0000313" key="8">
    <source>
        <dbReference type="Proteomes" id="UP000059113"/>
    </source>
</evidence>
<dbReference type="Pfam" id="PF00669">
    <property type="entry name" value="Flagellin_N"/>
    <property type="match status" value="1"/>
</dbReference>
<evidence type="ECO:0000256" key="4">
    <source>
        <dbReference type="ARBA" id="ARBA00023143"/>
    </source>
</evidence>
<dbReference type="GO" id="GO:0005576">
    <property type="term" value="C:extracellular region"/>
    <property type="evidence" value="ECO:0007669"/>
    <property type="project" value="UniProtKB-SubCell"/>
</dbReference>
<accession>A0A0H4VED3</accession>
<dbReference type="PANTHER" id="PTHR42792:SF1">
    <property type="entry name" value="FLAGELLAR HOOK-ASSOCIATED PROTEIN 3"/>
    <property type="match status" value="1"/>
</dbReference>
<dbReference type="Proteomes" id="UP000059113">
    <property type="component" value="Chromosome"/>
</dbReference>
<dbReference type="InterPro" id="IPR001492">
    <property type="entry name" value="Flagellin"/>
</dbReference>
<evidence type="ECO:0000313" key="7">
    <source>
        <dbReference type="EMBL" id="AKQ41464.1"/>
    </source>
</evidence>
<evidence type="ECO:0000256" key="5">
    <source>
        <dbReference type="SAM" id="Coils"/>
    </source>
</evidence>
<evidence type="ECO:0000256" key="3">
    <source>
        <dbReference type="ARBA" id="ARBA00005709"/>
    </source>
</evidence>
<reference evidence="7 8" key="1">
    <citation type="journal article" date="2015" name="Int. J. Syst. Evol. Microbiol.">
        <title>Erythrobacter atlanticus sp. nov., a bacterium from ocean sediment able to degrade polycyclic aromatic hydrocarbons.</title>
        <authorList>
            <person name="Zhuang L."/>
            <person name="Liu Y."/>
            <person name="Wang L."/>
            <person name="Wang W."/>
            <person name="Shao Z."/>
        </authorList>
    </citation>
    <scope>NUCLEOTIDE SEQUENCE [LARGE SCALE GENOMIC DNA]</scope>
    <source>
        <strain evidence="8">s21-N3</strain>
    </source>
</reference>
<comment type="similarity">
    <text evidence="3">Belongs to the bacterial flagellin family.</text>
</comment>
<organism evidence="7 8">
    <name type="scientific">Aurantiacibacter atlanticus</name>
    <dbReference type="NCBI Taxonomy" id="1648404"/>
    <lineage>
        <taxon>Bacteria</taxon>
        <taxon>Pseudomonadati</taxon>
        <taxon>Pseudomonadota</taxon>
        <taxon>Alphaproteobacteria</taxon>
        <taxon>Sphingomonadales</taxon>
        <taxon>Erythrobacteraceae</taxon>
        <taxon>Aurantiacibacter</taxon>
    </lineage>
</organism>
<proteinExistence type="inferred from homology"/>
<evidence type="ECO:0000256" key="2">
    <source>
        <dbReference type="ARBA" id="ARBA00004613"/>
    </source>
</evidence>
<dbReference type="RefSeq" id="WP_048884987.1">
    <property type="nucleotide sequence ID" value="NZ_CP011310.1"/>
</dbReference>
<comment type="subcellular location">
    <subcellularLocation>
        <location evidence="1">Bacterial flagellum</location>
    </subcellularLocation>
    <subcellularLocation>
        <location evidence="2">Secreted</location>
    </subcellularLocation>
</comment>
<dbReference type="KEGG" id="ery:CP97_04610"/>
<reference evidence="8" key="2">
    <citation type="submission" date="2015-04" db="EMBL/GenBank/DDBJ databases">
        <title>The complete genome sequence of Erythrobacter sp. s21-N3.</title>
        <authorList>
            <person name="Zhuang L."/>
            <person name="Liu Y."/>
            <person name="Shao Z."/>
        </authorList>
    </citation>
    <scope>NUCLEOTIDE SEQUENCE [LARGE SCALE GENOMIC DNA]</scope>
    <source>
        <strain evidence="8">s21-N3</strain>
    </source>
</reference>
<dbReference type="GO" id="GO:0005198">
    <property type="term" value="F:structural molecule activity"/>
    <property type="evidence" value="ECO:0007669"/>
    <property type="project" value="InterPro"/>
</dbReference>
<name>A0A0H4VED3_9SPHN</name>
<feature type="coiled-coil region" evidence="5">
    <location>
        <begin position="12"/>
        <end position="39"/>
    </location>
</feature>
<keyword evidence="5" id="KW-0175">Coiled coil</keyword>
<dbReference type="PANTHER" id="PTHR42792">
    <property type="entry name" value="FLAGELLIN"/>
    <property type="match status" value="1"/>
</dbReference>
<keyword evidence="4" id="KW-0975">Bacterial flagellum</keyword>
<protein>
    <recommendedName>
        <fullName evidence="6">Flagellin N-terminal domain-containing protein</fullName>
    </recommendedName>
</protein>
<dbReference type="SUPFAM" id="SSF64518">
    <property type="entry name" value="Phase 1 flagellin"/>
    <property type="match status" value="1"/>
</dbReference>
<evidence type="ECO:0000256" key="1">
    <source>
        <dbReference type="ARBA" id="ARBA00004365"/>
    </source>
</evidence>
<keyword evidence="8" id="KW-1185">Reference proteome</keyword>
<sequence>MSVVSTPTLAFYRQSQAQMSSLRGEAENLQGQLASGERLSRSSDDPVAASRVRNLQRAEQLGEIDAANAARASQDLQATGGALESIADDLIRVRELAVYAGSDTLGASQREAIAIEIEELRLRILSSANATDSSGNALFGGEGSGAAYTLNASGTAIYAGTASSGTIDLGQGQSVVRGLTGPEVFNINGGGGPTDIFIELAALSVALRGGAADPAAAARDALATLDTALDTVTRAQSVTGARADWLDIVQDRQVDQSFARTSEIADTGGVEFASTIAELQQLLTVLEASQASFSRLSNLSLFNQI</sequence>